<comment type="caution">
    <text evidence="1">The sequence shown here is derived from an EMBL/GenBank/DDBJ whole genome shotgun (WGS) entry which is preliminary data.</text>
</comment>
<dbReference type="Proteomes" id="UP000266723">
    <property type="component" value="Unassembled WGS sequence"/>
</dbReference>
<name>A0ABQ7F141_BRACR</name>
<reference evidence="1 2" key="1">
    <citation type="journal article" date="2020" name="BMC Genomics">
        <title>Intraspecific diversification of the crop wild relative Brassica cretica Lam. using demographic model selection.</title>
        <authorList>
            <person name="Kioukis A."/>
            <person name="Michalopoulou V.A."/>
            <person name="Briers L."/>
            <person name="Pirintsos S."/>
            <person name="Studholme D.J."/>
            <person name="Pavlidis P."/>
            <person name="Sarris P.F."/>
        </authorList>
    </citation>
    <scope>NUCLEOTIDE SEQUENCE [LARGE SCALE GENOMIC DNA]</scope>
    <source>
        <strain evidence="2">cv. PFS-1207/04</strain>
    </source>
</reference>
<evidence type="ECO:0000313" key="2">
    <source>
        <dbReference type="Proteomes" id="UP000266723"/>
    </source>
</evidence>
<protein>
    <submittedName>
        <fullName evidence="1">Uncharacterized protein</fullName>
    </submittedName>
</protein>
<sequence length="167" mass="18711">MTRAHTRANKHPRDVETGDSLDSRCAWYRAVRSGGDDRCAAARRRGCNGGIRGESEFTTLILVRAFFTSSLSVKAYNFESHELVFPKLRTSGPIRRAKGGWTSSDETLRQAVCKFNGKSWKKIDGNATLYTHSCSGRYVLAQHLQVDSLLKLDQLDIRLYAEPPFGV</sequence>
<gene>
    <name evidence="1" type="ORF">DY000_02047266</name>
</gene>
<accession>A0ABQ7F141</accession>
<organism evidence="1 2">
    <name type="scientific">Brassica cretica</name>
    <name type="common">Mustard</name>
    <dbReference type="NCBI Taxonomy" id="69181"/>
    <lineage>
        <taxon>Eukaryota</taxon>
        <taxon>Viridiplantae</taxon>
        <taxon>Streptophyta</taxon>
        <taxon>Embryophyta</taxon>
        <taxon>Tracheophyta</taxon>
        <taxon>Spermatophyta</taxon>
        <taxon>Magnoliopsida</taxon>
        <taxon>eudicotyledons</taxon>
        <taxon>Gunneridae</taxon>
        <taxon>Pentapetalae</taxon>
        <taxon>rosids</taxon>
        <taxon>malvids</taxon>
        <taxon>Brassicales</taxon>
        <taxon>Brassicaceae</taxon>
        <taxon>Brassiceae</taxon>
        <taxon>Brassica</taxon>
    </lineage>
</organism>
<evidence type="ECO:0000313" key="1">
    <source>
        <dbReference type="EMBL" id="KAF3609401.1"/>
    </source>
</evidence>
<proteinExistence type="predicted"/>
<dbReference type="EMBL" id="QGKV02000297">
    <property type="protein sequence ID" value="KAF3609401.1"/>
    <property type="molecule type" value="Genomic_DNA"/>
</dbReference>
<keyword evidence="2" id="KW-1185">Reference proteome</keyword>